<keyword evidence="7" id="KW-0325">Glycoprotein</keyword>
<protein>
    <submittedName>
        <fullName evidence="10">Prenylcysteine lyase</fullName>
    </submittedName>
</protein>
<keyword evidence="11" id="KW-1185">Reference proteome</keyword>
<dbReference type="InterPro" id="IPR036188">
    <property type="entry name" value="FAD/NAD-bd_sf"/>
</dbReference>
<evidence type="ECO:0000313" key="11">
    <source>
        <dbReference type="Proteomes" id="UP001219355"/>
    </source>
</evidence>
<evidence type="ECO:0000256" key="3">
    <source>
        <dbReference type="ARBA" id="ARBA00022630"/>
    </source>
</evidence>
<dbReference type="Proteomes" id="UP001219355">
    <property type="component" value="Chromosome 4"/>
</dbReference>
<evidence type="ECO:0000256" key="1">
    <source>
        <dbReference type="ARBA" id="ARBA00001974"/>
    </source>
</evidence>
<evidence type="ECO:0000256" key="8">
    <source>
        <dbReference type="SAM" id="SignalP"/>
    </source>
</evidence>
<evidence type="ECO:0000256" key="7">
    <source>
        <dbReference type="ARBA" id="ARBA00023180"/>
    </source>
</evidence>
<proteinExistence type="inferred from homology"/>
<keyword evidence="5" id="KW-0274">FAD</keyword>
<keyword evidence="6" id="KW-0560">Oxidoreductase</keyword>
<feature type="domain" description="Prenylcysteine lyase" evidence="9">
    <location>
        <begin position="155"/>
        <end position="542"/>
    </location>
</feature>
<gene>
    <name evidence="10" type="ORF">PRK78_006000</name>
</gene>
<dbReference type="EMBL" id="CP120630">
    <property type="protein sequence ID" value="WEW60513.1"/>
    <property type="molecule type" value="Genomic_DNA"/>
</dbReference>
<feature type="chain" id="PRO_5041969405" evidence="8">
    <location>
        <begin position="30"/>
        <end position="553"/>
    </location>
</feature>
<keyword evidence="4 8" id="KW-0732">Signal</keyword>
<evidence type="ECO:0000259" key="9">
    <source>
        <dbReference type="Pfam" id="PF07156"/>
    </source>
</evidence>
<evidence type="ECO:0000256" key="2">
    <source>
        <dbReference type="ARBA" id="ARBA00009967"/>
    </source>
</evidence>
<dbReference type="GO" id="GO:0030327">
    <property type="term" value="P:prenylated protein catabolic process"/>
    <property type="evidence" value="ECO:0007669"/>
    <property type="project" value="TreeGrafter"/>
</dbReference>
<dbReference type="PANTHER" id="PTHR15944:SF0">
    <property type="entry name" value="PRENYLCYSTEINE LYASE DOMAIN-CONTAINING PROTEIN"/>
    <property type="match status" value="1"/>
</dbReference>
<dbReference type="SUPFAM" id="SSF51905">
    <property type="entry name" value="FAD/NAD(P)-binding domain"/>
    <property type="match status" value="1"/>
</dbReference>
<name>A0AAF0DL66_9EURO</name>
<dbReference type="InterPro" id="IPR017046">
    <property type="entry name" value="Prenylcysteine_Oxase1"/>
</dbReference>
<evidence type="ECO:0000256" key="4">
    <source>
        <dbReference type="ARBA" id="ARBA00022729"/>
    </source>
</evidence>
<sequence>MSRSPDSWIYLRMVFVYLLLASYASLVWSQRQGPLQTEPPTGEPKHIAIIGAGAGGTSAAYHLRKYADFFSVPINITVFEKSDYVGGRSTTVNVFNDPNQPIELGASIFVSANKNLLKAAKKFGLSVKDANHDVPRESTHSLGVWDGHKFVFLQRETNFRWWNIFQLLWKYGWAPMRAQSLMQDTVDKFLKLYKWPYFPWKSLSAVAMSTGLVEATWSTGAEFLKDNHISEEFGREIIQASTRVNYGQNLPLIHGLETMVCMATDGAKSVEGGNWQIFRSMVDASKADLKLQTSVKQIQRNDDDTFTLAYKNEESGSTEYFEFDQVIISSPLQFTGITISPPLEFPPDAVPYVELHVTLLATRHKISSRFFRLPENKFSVPEVILTTLPDGLDLGARRDGVGPAGFWSISTLKKAKPPTTSHFPSTEHYVYKIFSPEPLTAQFVSNLFGISEMDLFNSPNTTARTSASGISGFSPTEISWVYEKKWHSYPYLYPRVTFEDLKLAPNLWYTSAIENFISTMETSSLSGMNVAALILSEWTSEFEVKLKKYEETL</sequence>
<reference evidence="10" key="1">
    <citation type="submission" date="2023-03" db="EMBL/GenBank/DDBJ databases">
        <title>Emydomyces testavorans Genome Sequence.</title>
        <authorList>
            <person name="Hoyer L."/>
        </authorList>
    </citation>
    <scope>NUCLEOTIDE SEQUENCE</scope>
    <source>
        <strain evidence="10">16-2883</strain>
    </source>
</reference>
<dbReference type="InterPro" id="IPR010795">
    <property type="entry name" value="Prenylcys_lyase"/>
</dbReference>
<dbReference type="Pfam" id="PF13450">
    <property type="entry name" value="NAD_binding_8"/>
    <property type="match status" value="1"/>
</dbReference>
<comment type="cofactor">
    <cofactor evidence="1">
        <name>FAD</name>
        <dbReference type="ChEBI" id="CHEBI:57692"/>
    </cofactor>
</comment>
<dbReference type="GO" id="GO:0030328">
    <property type="term" value="P:prenylcysteine catabolic process"/>
    <property type="evidence" value="ECO:0007669"/>
    <property type="project" value="InterPro"/>
</dbReference>
<evidence type="ECO:0000256" key="6">
    <source>
        <dbReference type="ARBA" id="ARBA00023002"/>
    </source>
</evidence>
<dbReference type="GO" id="GO:0001735">
    <property type="term" value="F:prenylcysteine oxidase activity"/>
    <property type="evidence" value="ECO:0007669"/>
    <property type="project" value="InterPro"/>
</dbReference>
<accession>A0AAF0DL66</accession>
<evidence type="ECO:0000256" key="5">
    <source>
        <dbReference type="ARBA" id="ARBA00022827"/>
    </source>
</evidence>
<dbReference type="Pfam" id="PF07156">
    <property type="entry name" value="Prenylcys_lyase"/>
    <property type="match status" value="1"/>
</dbReference>
<organism evidence="10 11">
    <name type="scientific">Emydomyces testavorans</name>
    <dbReference type="NCBI Taxonomy" id="2070801"/>
    <lineage>
        <taxon>Eukaryota</taxon>
        <taxon>Fungi</taxon>
        <taxon>Dikarya</taxon>
        <taxon>Ascomycota</taxon>
        <taxon>Pezizomycotina</taxon>
        <taxon>Eurotiomycetes</taxon>
        <taxon>Eurotiomycetidae</taxon>
        <taxon>Onygenales</taxon>
        <taxon>Nannizziopsiaceae</taxon>
        <taxon>Emydomyces</taxon>
    </lineage>
</organism>
<dbReference type="PANTHER" id="PTHR15944">
    <property type="entry name" value="FARNESYLCYSTEINE LYASE"/>
    <property type="match status" value="1"/>
</dbReference>
<keyword evidence="10" id="KW-0456">Lyase</keyword>
<dbReference type="PIRSF" id="PIRSF036292">
    <property type="entry name" value="Prenylcysteine_oxidase"/>
    <property type="match status" value="1"/>
</dbReference>
<dbReference type="AlphaFoldDB" id="A0AAF0DL66"/>
<keyword evidence="3" id="KW-0285">Flavoprotein</keyword>
<comment type="similarity">
    <text evidence="2">Belongs to the prenylcysteine oxidase family.</text>
</comment>
<feature type="signal peptide" evidence="8">
    <location>
        <begin position="1"/>
        <end position="29"/>
    </location>
</feature>
<dbReference type="GO" id="GO:0016829">
    <property type="term" value="F:lyase activity"/>
    <property type="evidence" value="ECO:0007669"/>
    <property type="project" value="UniProtKB-KW"/>
</dbReference>
<evidence type="ECO:0000313" key="10">
    <source>
        <dbReference type="EMBL" id="WEW60513.1"/>
    </source>
</evidence>
<dbReference type="Gene3D" id="3.50.50.60">
    <property type="entry name" value="FAD/NAD(P)-binding domain"/>
    <property type="match status" value="1"/>
</dbReference>